<proteinExistence type="predicted"/>
<dbReference type="EMBL" id="JBBNAF010000009">
    <property type="protein sequence ID" value="KAK9113995.1"/>
    <property type="molecule type" value="Genomic_DNA"/>
</dbReference>
<protein>
    <submittedName>
        <fullName evidence="1">Uncharacterized protein</fullName>
    </submittedName>
</protein>
<gene>
    <name evidence="1" type="ORF">Syun_020792</name>
</gene>
<reference evidence="1 2" key="1">
    <citation type="submission" date="2024-01" db="EMBL/GenBank/DDBJ databases">
        <title>Genome assemblies of Stephania.</title>
        <authorList>
            <person name="Yang L."/>
        </authorList>
    </citation>
    <scope>NUCLEOTIDE SEQUENCE [LARGE SCALE GENOMIC DNA]</scope>
    <source>
        <strain evidence="1">YNDBR</strain>
        <tissue evidence="1">Leaf</tissue>
    </source>
</reference>
<evidence type="ECO:0000313" key="1">
    <source>
        <dbReference type="EMBL" id="KAK9113995.1"/>
    </source>
</evidence>
<evidence type="ECO:0000313" key="2">
    <source>
        <dbReference type="Proteomes" id="UP001420932"/>
    </source>
</evidence>
<sequence>MLPITSNPGASIYSLPDTDSVSFLAAFSHIPAAQILPLLSKRSYNFFESAFVDRLPSTGLLLEVSSESFRSSKRILGKVGLEGALPLFLKEHEVTFSSRGKNASLFRIPTVDGGQSMRNSFISYSIVIRPREKEWGKNQRGIQERSKLTNDENSRLEILESAKSIGAIAAIGIGNIFSSLINSMA</sequence>
<comment type="caution">
    <text evidence="1">The sequence shown here is derived from an EMBL/GenBank/DDBJ whole genome shotgun (WGS) entry which is preliminary data.</text>
</comment>
<keyword evidence="2" id="KW-1185">Reference proteome</keyword>
<dbReference type="AlphaFoldDB" id="A0AAP0NQC5"/>
<accession>A0AAP0NQC5</accession>
<organism evidence="1 2">
    <name type="scientific">Stephania yunnanensis</name>
    <dbReference type="NCBI Taxonomy" id="152371"/>
    <lineage>
        <taxon>Eukaryota</taxon>
        <taxon>Viridiplantae</taxon>
        <taxon>Streptophyta</taxon>
        <taxon>Embryophyta</taxon>
        <taxon>Tracheophyta</taxon>
        <taxon>Spermatophyta</taxon>
        <taxon>Magnoliopsida</taxon>
        <taxon>Ranunculales</taxon>
        <taxon>Menispermaceae</taxon>
        <taxon>Menispermoideae</taxon>
        <taxon>Cissampelideae</taxon>
        <taxon>Stephania</taxon>
    </lineage>
</organism>
<name>A0AAP0NQC5_9MAGN</name>
<dbReference type="Proteomes" id="UP001420932">
    <property type="component" value="Unassembled WGS sequence"/>
</dbReference>